<evidence type="ECO:0000313" key="1">
    <source>
        <dbReference type="EMBL" id="EEP82505.1"/>
    </source>
</evidence>
<dbReference type="InterPro" id="IPR013744">
    <property type="entry name" value="SidJ"/>
</dbReference>
<accession>C4JYW9</accession>
<dbReference type="SUPFAM" id="SSF53474">
    <property type="entry name" value="alpha/beta-Hydrolases"/>
    <property type="match status" value="1"/>
</dbReference>
<evidence type="ECO:0008006" key="3">
    <source>
        <dbReference type="Google" id="ProtNLM"/>
    </source>
</evidence>
<dbReference type="HOGENOM" id="CLU_049633_3_0_1"/>
<reference evidence="2" key="1">
    <citation type="journal article" date="2009" name="Genome Res.">
        <title>Comparative genomic analyses of the human fungal pathogens Coccidioides and their relatives.</title>
        <authorList>
            <person name="Sharpton T.J."/>
            <person name="Stajich J.E."/>
            <person name="Rounsley S.D."/>
            <person name="Gardner M.J."/>
            <person name="Wortman J.R."/>
            <person name="Jordar V.S."/>
            <person name="Maiti R."/>
            <person name="Kodira C.D."/>
            <person name="Neafsey D.E."/>
            <person name="Zeng Q."/>
            <person name="Hung C.-Y."/>
            <person name="McMahan C."/>
            <person name="Muszewska A."/>
            <person name="Grynberg M."/>
            <person name="Mandel M.A."/>
            <person name="Kellner E.M."/>
            <person name="Barker B.M."/>
            <person name="Galgiani J.N."/>
            <person name="Orbach M.J."/>
            <person name="Kirkland T.N."/>
            <person name="Cole G.T."/>
            <person name="Henn M.R."/>
            <person name="Birren B.W."/>
            <person name="Taylor J.W."/>
        </authorList>
    </citation>
    <scope>NUCLEOTIDE SEQUENCE [LARGE SCALE GENOMIC DNA]</scope>
    <source>
        <strain evidence="2">UAMH 1704</strain>
    </source>
</reference>
<sequence>MDEQMTPSAFSGTLHHYSEKLCAFEYGSASERPKPHSLLFIGGLSDGLGTVPYIKDLAKTLEPTSWSVFAVLLSSSYNGWGMVSLDKDVEEIGNCVKYVKTYKSAKNGDTPTMVALMGHSTGSQDVLHYLYSVSAPDRPQVEGAILQAPVSDRENLLQFLRAGDAATPSEELTKVYDGLVYLAKVNVTNCSKNAILPLASTARIGLDPEVPMSSHRFLSLASPDSPESPLEDDLFSSDLGDERLEQTFGAICSKGILKGSLLVLPGGSDEYIKKGHGKSWYRGSKGI</sequence>
<evidence type="ECO:0000313" key="2">
    <source>
        <dbReference type="Proteomes" id="UP000002058"/>
    </source>
</evidence>
<dbReference type="OMA" id="LHYLYSP"/>
<keyword evidence="2" id="KW-1185">Reference proteome</keyword>
<dbReference type="EMBL" id="CH476619">
    <property type="protein sequence ID" value="EEP82505.1"/>
    <property type="molecule type" value="Genomic_DNA"/>
</dbReference>
<dbReference type="Pfam" id="PF08538">
    <property type="entry name" value="DUF1749"/>
    <property type="match status" value="1"/>
</dbReference>
<gene>
    <name evidence="1" type="ORF">UREG_07370</name>
</gene>
<proteinExistence type="predicted"/>
<dbReference type="InParanoid" id="C4JYW9"/>
<dbReference type="InterPro" id="IPR029058">
    <property type="entry name" value="AB_hydrolase_fold"/>
</dbReference>
<dbReference type="AlphaFoldDB" id="C4JYW9"/>
<dbReference type="RefSeq" id="XP_002582597.1">
    <property type="nucleotide sequence ID" value="XM_002582551.1"/>
</dbReference>
<organism evidence="1 2">
    <name type="scientific">Uncinocarpus reesii (strain UAMH 1704)</name>
    <dbReference type="NCBI Taxonomy" id="336963"/>
    <lineage>
        <taxon>Eukaryota</taxon>
        <taxon>Fungi</taxon>
        <taxon>Dikarya</taxon>
        <taxon>Ascomycota</taxon>
        <taxon>Pezizomycotina</taxon>
        <taxon>Eurotiomycetes</taxon>
        <taxon>Eurotiomycetidae</taxon>
        <taxon>Onygenales</taxon>
        <taxon>Onygenaceae</taxon>
        <taxon>Uncinocarpus</taxon>
    </lineage>
</organism>
<dbReference type="ESTHER" id="uncre-c4jyw9">
    <property type="family name" value="Fusarinine_C_esterase_sidJ"/>
</dbReference>
<dbReference type="KEGG" id="ure:UREG_07370"/>
<protein>
    <recommendedName>
        <fullName evidence="3">Dolichol-phosphate mannosyltransferase</fullName>
    </recommendedName>
</protein>
<dbReference type="VEuPathDB" id="FungiDB:UREG_07370"/>
<dbReference type="OrthoDB" id="10034502at2759"/>
<dbReference type="PANTHER" id="PTHR31591:SF1">
    <property type="entry name" value="UPF0613 PROTEIN PB24D3.06C"/>
    <property type="match status" value="1"/>
</dbReference>
<dbReference type="PANTHER" id="PTHR31591">
    <property type="entry name" value="UPF0613 PROTEIN PB24D3.06C"/>
    <property type="match status" value="1"/>
</dbReference>
<name>C4JYW9_UNCRE</name>
<dbReference type="Gene3D" id="3.40.50.1820">
    <property type="entry name" value="alpha/beta hydrolase"/>
    <property type="match status" value="1"/>
</dbReference>
<dbReference type="GeneID" id="8439971"/>
<dbReference type="Proteomes" id="UP000002058">
    <property type="component" value="Unassembled WGS sequence"/>
</dbReference>
<dbReference type="eggNOG" id="KOG4840">
    <property type="taxonomic scope" value="Eukaryota"/>
</dbReference>